<keyword evidence="9 13" id="KW-0418">Kinase</keyword>
<dbReference type="Gene3D" id="3.40.50.300">
    <property type="entry name" value="P-loop containing nucleotide triphosphate hydrolases"/>
    <property type="match status" value="1"/>
</dbReference>
<evidence type="ECO:0000256" key="13">
    <source>
        <dbReference type="HAMAP-Rule" id="MF_00409"/>
    </source>
</evidence>
<comment type="similarity">
    <text evidence="13">Belongs to the LpxK family.</text>
</comment>
<dbReference type="Pfam" id="PF02606">
    <property type="entry name" value="LpxK"/>
    <property type="match status" value="1"/>
</dbReference>
<evidence type="ECO:0000256" key="5">
    <source>
        <dbReference type="ARBA" id="ARBA00022516"/>
    </source>
</evidence>
<evidence type="ECO:0000256" key="9">
    <source>
        <dbReference type="ARBA" id="ARBA00022777"/>
    </source>
</evidence>
<dbReference type="InterPro" id="IPR027417">
    <property type="entry name" value="P-loop_NTPase"/>
</dbReference>
<dbReference type="InterPro" id="IPR003758">
    <property type="entry name" value="LpxK"/>
</dbReference>
<evidence type="ECO:0000256" key="3">
    <source>
        <dbReference type="ARBA" id="ARBA00012071"/>
    </source>
</evidence>
<evidence type="ECO:0000256" key="12">
    <source>
        <dbReference type="ARBA" id="ARBA00029757"/>
    </source>
</evidence>
<dbReference type="PANTHER" id="PTHR42724:SF1">
    <property type="entry name" value="TETRAACYLDISACCHARIDE 4'-KINASE, MITOCHONDRIAL-RELATED"/>
    <property type="match status" value="1"/>
</dbReference>
<keyword evidence="15" id="KW-1185">Reference proteome</keyword>
<evidence type="ECO:0000256" key="8">
    <source>
        <dbReference type="ARBA" id="ARBA00022741"/>
    </source>
</evidence>
<organism evidence="14 15">
    <name type="scientific">Gilvimarinus xylanilyticus</name>
    <dbReference type="NCBI Taxonomy" id="2944139"/>
    <lineage>
        <taxon>Bacteria</taxon>
        <taxon>Pseudomonadati</taxon>
        <taxon>Pseudomonadota</taxon>
        <taxon>Gammaproteobacteria</taxon>
        <taxon>Cellvibrionales</taxon>
        <taxon>Cellvibrionaceae</taxon>
        <taxon>Gilvimarinus</taxon>
    </lineage>
</organism>
<dbReference type="EC" id="2.7.1.130" evidence="3 13"/>
<sequence>MPEQRTKRDTHSSTQRSSDRETRWLNAWYQGERWVYWLLPLEWLFRSVSAARRCFLRRFCQRHLPVPVIVVGNLSVGGTGKTPVIIALVRHLQKAGYRVGVVSRGYGSQAPEYPYVVSAASSATQAGDEPLAIWRATGCPVCIDADRVAAAQTLLQAGCDLILSDDGLQHYRLGRQIEVAVLDAARALGNGHCLPVGPLREPVARLREVDFAIVNQTQVDAEVHLDIPGQAPVIDMRLQPTHWFKVKDLTEVPLSQVTRGSAVHAVAGIGNPQRFFDTLTGLGVRPQCHIYRDHHRFSSADFSFKQPLPVVMTSKDAVKCQSFAEPDWLALEVEAVLDKRFWPLLTQAIERKTKI</sequence>
<dbReference type="RefSeq" id="WP_253967054.1">
    <property type="nucleotide sequence ID" value="NZ_JAMFTH010000001.1"/>
</dbReference>
<keyword evidence="11 13" id="KW-0443">Lipid metabolism</keyword>
<comment type="catalytic activity">
    <reaction evidence="13">
        <text>a lipid A disaccharide + ATP = a lipid IVA + ADP + H(+)</text>
        <dbReference type="Rhea" id="RHEA:67840"/>
        <dbReference type="ChEBI" id="CHEBI:15378"/>
        <dbReference type="ChEBI" id="CHEBI:30616"/>
        <dbReference type="ChEBI" id="CHEBI:176343"/>
        <dbReference type="ChEBI" id="CHEBI:176425"/>
        <dbReference type="ChEBI" id="CHEBI:456216"/>
        <dbReference type="EC" id="2.7.1.130"/>
    </reaction>
</comment>
<feature type="binding site" evidence="13">
    <location>
        <begin position="75"/>
        <end position="82"/>
    </location>
    <ligand>
        <name>ATP</name>
        <dbReference type="ChEBI" id="CHEBI:30616"/>
    </ligand>
</feature>
<keyword evidence="8 13" id="KW-0547">Nucleotide-binding</keyword>
<evidence type="ECO:0000256" key="2">
    <source>
        <dbReference type="ARBA" id="ARBA00004870"/>
    </source>
</evidence>
<keyword evidence="7 13" id="KW-0808">Transferase</keyword>
<gene>
    <name evidence="13 14" type="primary">lpxK</name>
    <name evidence="14" type="ORF">M6D89_05675</name>
</gene>
<evidence type="ECO:0000256" key="6">
    <source>
        <dbReference type="ARBA" id="ARBA00022556"/>
    </source>
</evidence>
<proteinExistence type="inferred from homology"/>
<dbReference type="NCBIfam" id="TIGR00682">
    <property type="entry name" value="lpxK"/>
    <property type="match status" value="1"/>
</dbReference>
<keyword evidence="5 13" id="KW-0444">Lipid biosynthesis</keyword>
<evidence type="ECO:0000256" key="7">
    <source>
        <dbReference type="ARBA" id="ARBA00022679"/>
    </source>
</evidence>
<reference evidence="14" key="1">
    <citation type="submission" date="2022-05" db="EMBL/GenBank/DDBJ databases">
        <authorList>
            <person name="Sun H.-N."/>
        </authorList>
    </citation>
    <scope>NUCLEOTIDE SEQUENCE</scope>
    <source>
        <strain evidence="14">HB14</strain>
    </source>
</reference>
<dbReference type="GO" id="GO:0009244">
    <property type="term" value="P:lipopolysaccharide core region biosynthetic process"/>
    <property type="evidence" value="ECO:0007669"/>
    <property type="project" value="TreeGrafter"/>
</dbReference>
<dbReference type="HAMAP" id="MF_00409">
    <property type="entry name" value="LpxK"/>
    <property type="match status" value="1"/>
</dbReference>
<evidence type="ECO:0000256" key="4">
    <source>
        <dbReference type="ARBA" id="ARBA00016436"/>
    </source>
</evidence>
<dbReference type="GO" id="GO:0009245">
    <property type="term" value="P:lipid A biosynthetic process"/>
    <property type="evidence" value="ECO:0007669"/>
    <property type="project" value="UniProtKB-UniRule"/>
</dbReference>
<comment type="pathway">
    <text evidence="2 13">Glycolipid biosynthesis; lipid IV(A) biosynthesis; lipid IV(A) from (3R)-3-hydroxytetradecanoyl-[acyl-carrier-protein] and UDP-N-acetyl-alpha-D-glucosamine: step 6/6.</text>
</comment>
<dbReference type="SUPFAM" id="SSF52540">
    <property type="entry name" value="P-loop containing nucleoside triphosphate hydrolases"/>
    <property type="match status" value="1"/>
</dbReference>
<dbReference type="EMBL" id="JAMFTH010000001">
    <property type="protein sequence ID" value="MCP8898785.1"/>
    <property type="molecule type" value="Genomic_DNA"/>
</dbReference>
<dbReference type="Proteomes" id="UP001139319">
    <property type="component" value="Unassembled WGS sequence"/>
</dbReference>
<comment type="function">
    <text evidence="1 13">Transfers the gamma-phosphate of ATP to the 4'-position of a tetraacyldisaccharide 1-phosphate intermediate (termed DS-1-P) to form tetraacyldisaccharide 1,4'-bis-phosphate (lipid IVA).</text>
</comment>
<dbReference type="AlphaFoldDB" id="A0A9X2KWA3"/>
<dbReference type="GO" id="GO:0009029">
    <property type="term" value="F:lipid-A 4'-kinase activity"/>
    <property type="evidence" value="ECO:0007669"/>
    <property type="project" value="UniProtKB-UniRule"/>
</dbReference>
<comment type="caution">
    <text evidence="14">The sequence shown here is derived from an EMBL/GenBank/DDBJ whole genome shotgun (WGS) entry which is preliminary data.</text>
</comment>
<dbReference type="PANTHER" id="PTHR42724">
    <property type="entry name" value="TETRAACYLDISACCHARIDE 4'-KINASE"/>
    <property type="match status" value="1"/>
</dbReference>
<accession>A0A9X2KWA3</accession>
<dbReference type="CDD" id="cd01983">
    <property type="entry name" value="SIMIBI"/>
    <property type="match status" value="1"/>
</dbReference>
<protein>
    <recommendedName>
        <fullName evidence="4 13">Tetraacyldisaccharide 4'-kinase</fullName>
        <ecNumber evidence="3 13">2.7.1.130</ecNumber>
    </recommendedName>
    <alternativeName>
        <fullName evidence="12 13">Lipid A 4'-kinase</fullName>
    </alternativeName>
</protein>
<evidence type="ECO:0000256" key="1">
    <source>
        <dbReference type="ARBA" id="ARBA00002274"/>
    </source>
</evidence>
<keyword evidence="10 13" id="KW-0067">ATP-binding</keyword>
<evidence type="ECO:0000313" key="14">
    <source>
        <dbReference type="EMBL" id="MCP8898785.1"/>
    </source>
</evidence>
<dbReference type="GO" id="GO:0005524">
    <property type="term" value="F:ATP binding"/>
    <property type="evidence" value="ECO:0007669"/>
    <property type="project" value="UniProtKB-UniRule"/>
</dbReference>
<evidence type="ECO:0000256" key="10">
    <source>
        <dbReference type="ARBA" id="ARBA00022840"/>
    </source>
</evidence>
<keyword evidence="6 13" id="KW-0441">Lipid A biosynthesis</keyword>
<reference evidence="14" key="2">
    <citation type="submission" date="2023-01" db="EMBL/GenBank/DDBJ databases">
        <title>Gilvimarinus xylanilyticus HB14 isolated from Caulerpa lentillifera aquaculture base in Hainan, China.</title>
        <authorList>
            <person name="Zhang Y.-J."/>
        </authorList>
    </citation>
    <scope>NUCLEOTIDE SEQUENCE</scope>
    <source>
        <strain evidence="14">HB14</strain>
    </source>
</reference>
<name>A0A9X2KWA3_9GAMM</name>
<evidence type="ECO:0000256" key="11">
    <source>
        <dbReference type="ARBA" id="ARBA00023098"/>
    </source>
</evidence>
<dbReference type="GO" id="GO:0005886">
    <property type="term" value="C:plasma membrane"/>
    <property type="evidence" value="ECO:0007669"/>
    <property type="project" value="TreeGrafter"/>
</dbReference>
<evidence type="ECO:0000313" key="15">
    <source>
        <dbReference type="Proteomes" id="UP001139319"/>
    </source>
</evidence>